<dbReference type="AlphaFoldDB" id="A0A0D0X144"/>
<sequence>MTDHPTPALISRYATGDDGVDDVTVWAVEAHLESCAGCRALLADAADPAARQLLDRVAVGIAAGLDAGPGPVRRRRLRRTGVAARLLPWLATTTALVVVAVLLEMVSGRMPSPVLLVAPLVPLLLVAAAWSRRTDPAWELIATVPRAGLPLLLRRTLAILTAVVPVLAVAGWWTGHSPALWLLPCLAFTAGALALGGLVGVDRAALGLAIAWSVGVITPSLVGQELPVVLQTRSWPGWALATVALSAVVLLRATDHRRLRADRS</sequence>
<dbReference type="Proteomes" id="UP000032254">
    <property type="component" value="Unassembled WGS sequence"/>
</dbReference>
<accession>A0A0D0X144</accession>
<feature type="transmembrane region" description="Helical" evidence="1">
    <location>
        <begin position="82"/>
        <end position="102"/>
    </location>
</feature>
<feature type="transmembrane region" description="Helical" evidence="1">
    <location>
        <begin position="235"/>
        <end position="254"/>
    </location>
</feature>
<organism evidence="2 3">
    <name type="scientific">Micromonospora haikouensis</name>
    <dbReference type="NCBI Taxonomy" id="686309"/>
    <lineage>
        <taxon>Bacteria</taxon>
        <taxon>Bacillati</taxon>
        <taxon>Actinomycetota</taxon>
        <taxon>Actinomycetes</taxon>
        <taxon>Micromonosporales</taxon>
        <taxon>Micromonosporaceae</taxon>
        <taxon>Micromonospora</taxon>
    </lineage>
</organism>
<gene>
    <name evidence="2" type="ORF">TK50_04700</name>
</gene>
<evidence type="ECO:0000313" key="3">
    <source>
        <dbReference type="Proteomes" id="UP000032254"/>
    </source>
</evidence>
<feature type="transmembrane region" description="Helical" evidence="1">
    <location>
        <begin position="205"/>
        <end position="223"/>
    </location>
</feature>
<dbReference type="RefSeq" id="WP_043961632.1">
    <property type="nucleotide sequence ID" value="NZ_JXSX01000001.1"/>
</dbReference>
<dbReference type="PATRIC" id="fig|47853.6.peg.1001"/>
<protein>
    <submittedName>
        <fullName evidence="2">Membrane protein</fullName>
    </submittedName>
</protein>
<keyword evidence="1" id="KW-0812">Transmembrane</keyword>
<keyword evidence="1" id="KW-1133">Transmembrane helix</keyword>
<feature type="transmembrane region" description="Helical" evidence="1">
    <location>
        <begin position="114"/>
        <end position="131"/>
    </location>
</feature>
<dbReference type="EMBL" id="JXSX01000001">
    <property type="protein sequence ID" value="KIR64881.1"/>
    <property type="molecule type" value="Genomic_DNA"/>
</dbReference>
<evidence type="ECO:0000256" key="1">
    <source>
        <dbReference type="SAM" id="Phobius"/>
    </source>
</evidence>
<name>A0A0D0X144_9ACTN</name>
<comment type="caution">
    <text evidence="2">The sequence shown here is derived from an EMBL/GenBank/DDBJ whole genome shotgun (WGS) entry which is preliminary data.</text>
</comment>
<keyword evidence="3" id="KW-1185">Reference proteome</keyword>
<dbReference type="GeneID" id="301303465"/>
<evidence type="ECO:0000313" key="2">
    <source>
        <dbReference type="EMBL" id="KIR64881.1"/>
    </source>
</evidence>
<reference evidence="2 3" key="1">
    <citation type="submission" date="2015-01" db="EMBL/GenBank/DDBJ databases">
        <title>Sequencing and annotation of Micromonospora carbonacea strain JXNU-1 genome.</title>
        <authorList>
            <person name="Long Z."/>
            <person name="Huang Y."/>
            <person name="Jiang Y."/>
        </authorList>
    </citation>
    <scope>NUCLEOTIDE SEQUENCE [LARGE SCALE GENOMIC DNA]</scope>
    <source>
        <strain evidence="2 3">JXNU-1</strain>
    </source>
</reference>
<feature type="transmembrane region" description="Helical" evidence="1">
    <location>
        <begin position="152"/>
        <end position="173"/>
    </location>
</feature>
<keyword evidence="1" id="KW-0472">Membrane</keyword>
<proteinExistence type="predicted"/>
<feature type="transmembrane region" description="Helical" evidence="1">
    <location>
        <begin position="179"/>
        <end position="198"/>
    </location>
</feature>